<proteinExistence type="inferred from homology"/>
<dbReference type="InterPro" id="IPR042185">
    <property type="entry name" value="Serpin_sf_2"/>
</dbReference>
<dbReference type="InterPro" id="IPR042178">
    <property type="entry name" value="Serpin_sf_1"/>
</dbReference>
<dbReference type="GO" id="GO:0004867">
    <property type="term" value="F:serine-type endopeptidase inhibitor activity"/>
    <property type="evidence" value="ECO:0007669"/>
    <property type="project" value="InterPro"/>
</dbReference>
<organism evidence="4 5">
    <name type="scientific">Calicophoron daubneyi</name>
    <name type="common">Rumen fluke</name>
    <name type="synonym">Paramphistomum daubneyi</name>
    <dbReference type="NCBI Taxonomy" id="300641"/>
    <lineage>
        <taxon>Eukaryota</taxon>
        <taxon>Metazoa</taxon>
        <taxon>Spiralia</taxon>
        <taxon>Lophotrochozoa</taxon>
        <taxon>Platyhelminthes</taxon>
        <taxon>Trematoda</taxon>
        <taxon>Digenea</taxon>
        <taxon>Plagiorchiida</taxon>
        <taxon>Pronocephalata</taxon>
        <taxon>Paramphistomoidea</taxon>
        <taxon>Paramphistomidae</taxon>
        <taxon>Calicophoron</taxon>
    </lineage>
</organism>
<dbReference type="PANTHER" id="PTHR11461:SF211">
    <property type="entry name" value="GH10112P-RELATED"/>
    <property type="match status" value="1"/>
</dbReference>
<evidence type="ECO:0000256" key="2">
    <source>
        <dbReference type="RuleBase" id="RU000411"/>
    </source>
</evidence>
<dbReference type="InterPro" id="IPR023796">
    <property type="entry name" value="Serpin_dom"/>
</dbReference>
<evidence type="ECO:0000313" key="5">
    <source>
        <dbReference type="Proteomes" id="UP001497525"/>
    </source>
</evidence>
<dbReference type="SUPFAM" id="SSF56574">
    <property type="entry name" value="Serpins"/>
    <property type="match status" value="1"/>
</dbReference>
<name>A0AAV2TWP8_CALDB</name>
<dbReference type="PANTHER" id="PTHR11461">
    <property type="entry name" value="SERINE PROTEASE INHIBITOR, SERPIN"/>
    <property type="match status" value="1"/>
</dbReference>
<dbReference type="PROSITE" id="PS00284">
    <property type="entry name" value="SERPIN"/>
    <property type="match status" value="1"/>
</dbReference>
<accession>A0AAV2TWP8</accession>
<dbReference type="Gene3D" id="3.30.497.10">
    <property type="entry name" value="Antithrombin, subunit I, domain 2"/>
    <property type="match status" value="1"/>
</dbReference>
<dbReference type="Pfam" id="PF00079">
    <property type="entry name" value="Serpin"/>
    <property type="match status" value="1"/>
</dbReference>
<dbReference type="InterPro" id="IPR000215">
    <property type="entry name" value="Serpin_fam"/>
</dbReference>
<dbReference type="EMBL" id="CAXLJL010000823">
    <property type="protein sequence ID" value="CAL5141267.1"/>
    <property type="molecule type" value="Genomic_DNA"/>
</dbReference>
<dbReference type="SMART" id="SM00093">
    <property type="entry name" value="SERPIN"/>
    <property type="match status" value="1"/>
</dbReference>
<comment type="caution">
    <text evidence="4">The sequence shown here is derived from an EMBL/GenBank/DDBJ whole genome shotgun (WGS) entry which is preliminary data.</text>
</comment>
<reference evidence="4" key="1">
    <citation type="submission" date="2024-06" db="EMBL/GenBank/DDBJ databases">
        <authorList>
            <person name="Liu X."/>
            <person name="Lenzi L."/>
            <person name="Haldenby T S."/>
            <person name="Uol C."/>
        </authorList>
    </citation>
    <scope>NUCLEOTIDE SEQUENCE</scope>
</reference>
<dbReference type="Gene3D" id="2.30.39.10">
    <property type="entry name" value="Alpha-1-antitrypsin, domain 1"/>
    <property type="match status" value="1"/>
</dbReference>
<dbReference type="InterPro" id="IPR036186">
    <property type="entry name" value="Serpin_sf"/>
</dbReference>
<feature type="domain" description="Serpin" evidence="3">
    <location>
        <begin position="16"/>
        <end position="386"/>
    </location>
</feature>
<evidence type="ECO:0000259" key="3">
    <source>
        <dbReference type="SMART" id="SM00093"/>
    </source>
</evidence>
<gene>
    <name evidence="4" type="ORF">CDAUBV1_LOCUS16521</name>
</gene>
<evidence type="ECO:0000256" key="1">
    <source>
        <dbReference type="ARBA" id="ARBA00009500"/>
    </source>
</evidence>
<sequence length="389" mass="43138">MDEEQTVIQSLSAFAASVYAESIKGQNASSLNNLFLSPASIWIAMTMTEAGSRGDTKKEMVSSLRLPTNLLKDKVHGAIGKTMMGCFNSAPGVEVALANRIFLFQPVTIKGSFTKLLEECYQSGSETLSSLGSDEAKRVHVNEWVCDKTKGKIKELLPPGSVQRDTIMSIINTIYFRGSWMEEFDKNNTHDAAFKKLDGSTQSVKMMNVKRKFMYTKFDAFNATAVRLPFKGYNWEMLIVLTDEDAGLPNLLSHLQNPGKLEEILGTFFEEREVTMYLPRFKLGEGPALDVKKLLMSLGMKEVFDEGRADLGDMCENRLFISDVFHKAVLEVDEEGATAAAASAAMVSRCALMPLEPVTFRVDHPFFVAMVYQCSTPVFVGHVVNPEAL</sequence>
<dbReference type="AlphaFoldDB" id="A0AAV2TWP8"/>
<protein>
    <recommendedName>
        <fullName evidence="3">Serpin domain-containing protein</fullName>
    </recommendedName>
</protein>
<comment type="similarity">
    <text evidence="1 2">Belongs to the serpin family.</text>
</comment>
<evidence type="ECO:0000313" key="4">
    <source>
        <dbReference type="EMBL" id="CAL5141267.1"/>
    </source>
</evidence>
<dbReference type="GO" id="GO:0005615">
    <property type="term" value="C:extracellular space"/>
    <property type="evidence" value="ECO:0007669"/>
    <property type="project" value="InterPro"/>
</dbReference>
<dbReference type="Proteomes" id="UP001497525">
    <property type="component" value="Unassembled WGS sequence"/>
</dbReference>
<dbReference type="InterPro" id="IPR023795">
    <property type="entry name" value="Serpin_CS"/>
</dbReference>